<organism evidence="2 3">
    <name type="scientific">Parascaris equorum</name>
    <name type="common">Equine roundworm</name>
    <dbReference type="NCBI Taxonomy" id="6256"/>
    <lineage>
        <taxon>Eukaryota</taxon>
        <taxon>Metazoa</taxon>
        <taxon>Ecdysozoa</taxon>
        <taxon>Nematoda</taxon>
        <taxon>Chromadorea</taxon>
        <taxon>Rhabditida</taxon>
        <taxon>Spirurina</taxon>
        <taxon>Ascaridomorpha</taxon>
        <taxon>Ascaridoidea</taxon>
        <taxon>Ascarididae</taxon>
        <taxon>Parascaris</taxon>
    </lineage>
</organism>
<evidence type="ECO:0000313" key="2">
    <source>
        <dbReference type="Proteomes" id="UP000887564"/>
    </source>
</evidence>
<protein>
    <submittedName>
        <fullName evidence="3">Uncharacterized protein</fullName>
    </submittedName>
</protein>
<dbReference type="InterPro" id="IPR050611">
    <property type="entry name" value="ABCF"/>
</dbReference>
<dbReference type="GO" id="GO:0005524">
    <property type="term" value="F:ATP binding"/>
    <property type="evidence" value="ECO:0007669"/>
    <property type="project" value="TreeGrafter"/>
</dbReference>
<keyword evidence="1" id="KW-0677">Repeat</keyword>
<dbReference type="Proteomes" id="UP000887564">
    <property type="component" value="Unplaced"/>
</dbReference>
<proteinExistence type="predicted"/>
<evidence type="ECO:0000256" key="1">
    <source>
        <dbReference type="ARBA" id="ARBA00022737"/>
    </source>
</evidence>
<dbReference type="WBParaSite" id="PEQ_0000053001-mRNA-1">
    <property type="protein sequence ID" value="PEQ_0000053001-mRNA-1"/>
    <property type="gene ID" value="PEQ_0000053001"/>
</dbReference>
<name>A0A914R1Q1_PAREQ</name>
<keyword evidence="2" id="KW-1185">Reference proteome</keyword>
<dbReference type="AlphaFoldDB" id="A0A914R1Q1"/>
<dbReference type="PANTHER" id="PTHR19211">
    <property type="entry name" value="ATP-BINDING TRANSPORT PROTEIN-RELATED"/>
    <property type="match status" value="1"/>
</dbReference>
<evidence type="ECO:0000313" key="3">
    <source>
        <dbReference type="WBParaSite" id="PEQ_0000053001-mRNA-1"/>
    </source>
</evidence>
<reference evidence="3" key="1">
    <citation type="submission" date="2022-11" db="UniProtKB">
        <authorList>
            <consortium name="WormBaseParasite"/>
        </authorList>
    </citation>
    <scope>IDENTIFICATION</scope>
</reference>
<dbReference type="PANTHER" id="PTHR19211:SF14">
    <property type="entry name" value="ATP-BINDING CASSETTE SUB-FAMILY F MEMBER 1"/>
    <property type="match status" value="1"/>
</dbReference>
<accession>A0A914R1Q1</accession>
<sequence length="155" mass="17315">MGKTTLLKHIAGRKLAIPPNIDLLYCEQEIEVDKTSAIDTVVKSDKRRLELIKEEAELTKKLESGDMNAGERLKEVCLNFVGRFDRNFVRVYSPVCLIGADEIGWWDRDIGADAAEPKARRILAGLGFSKAMQEKAGVLLFHLFVCGKHGCYGSF</sequence>